<dbReference type="OrthoDB" id="5588846at2759"/>
<feature type="chain" id="PRO_5023909676" description="MIR domain-containing protein" evidence="4">
    <location>
        <begin position="19"/>
        <end position="110"/>
    </location>
</feature>
<dbReference type="InterPro" id="IPR036300">
    <property type="entry name" value="MIR_dom_sf"/>
</dbReference>
<feature type="non-terminal residue" evidence="6">
    <location>
        <position position="110"/>
    </location>
</feature>
<sequence>MNHFIPAILFLVLTFAKEEDDKNDKKDKAPRTPVTYGSTIKLQNVATKHRLHSHDIPYGQGSKQQSVTAYPKGDDPNSFWYLKSAHGTYTRRGTPVKCNDTVRLEHVNTH</sequence>
<feature type="domain" description="MIR" evidence="5">
    <location>
        <begin position="31"/>
        <end position="85"/>
    </location>
</feature>
<dbReference type="Gene3D" id="2.80.10.50">
    <property type="match status" value="1"/>
</dbReference>
<reference evidence="6 7" key="1">
    <citation type="submission" date="2019-03" db="EMBL/GenBank/DDBJ databases">
        <title>Single cell metagenomics reveals metabolic interactions within the superorganism composed of flagellate Streblomastix strix and complex community of Bacteroidetes bacteria on its surface.</title>
        <authorList>
            <person name="Treitli S.C."/>
            <person name="Kolisko M."/>
            <person name="Husnik F."/>
            <person name="Keeling P."/>
            <person name="Hampl V."/>
        </authorList>
    </citation>
    <scope>NUCLEOTIDE SEQUENCE [LARGE SCALE GENOMIC DNA]</scope>
    <source>
        <strain evidence="6">ST1C</strain>
    </source>
</reference>
<dbReference type="AlphaFoldDB" id="A0A5J4TDH2"/>
<keyword evidence="1 4" id="KW-0732">Signal</keyword>
<dbReference type="PANTHER" id="PTHR46809">
    <property type="entry name" value="STROMAL CELL-DERIVED FACTOR 2-LIKE PROTEIN"/>
    <property type="match status" value="1"/>
</dbReference>
<evidence type="ECO:0000259" key="5">
    <source>
        <dbReference type="PROSITE" id="PS50919"/>
    </source>
</evidence>
<accession>A0A5J4TDH2</accession>
<dbReference type="SMART" id="SM00472">
    <property type="entry name" value="MIR"/>
    <property type="match status" value="1"/>
</dbReference>
<protein>
    <recommendedName>
        <fullName evidence="5">MIR domain-containing protein</fullName>
    </recommendedName>
</protein>
<proteinExistence type="predicted"/>
<evidence type="ECO:0000256" key="3">
    <source>
        <dbReference type="SAM" id="MobiDB-lite"/>
    </source>
</evidence>
<dbReference type="InterPro" id="IPR016093">
    <property type="entry name" value="MIR_motif"/>
</dbReference>
<dbReference type="Proteomes" id="UP000324800">
    <property type="component" value="Unassembled WGS sequence"/>
</dbReference>
<dbReference type="EMBL" id="SNRW01033360">
    <property type="protein sequence ID" value="KAA6356209.1"/>
    <property type="molecule type" value="Genomic_DNA"/>
</dbReference>
<organism evidence="6 7">
    <name type="scientific">Streblomastix strix</name>
    <dbReference type="NCBI Taxonomy" id="222440"/>
    <lineage>
        <taxon>Eukaryota</taxon>
        <taxon>Metamonada</taxon>
        <taxon>Preaxostyla</taxon>
        <taxon>Oxymonadida</taxon>
        <taxon>Streblomastigidae</taxon>
        <taxon>Streblomastix</taxon>
    </lineage>
</organism>
<evidence type="ECO:0000313" key="7">
    <source>
        <dbReference type="Proteomes" id="UP000324800"/>
    </source>
</evidence>
<name>A0A5J4TDH2_9EUKA</name>
<evidence type="ECO:0000256" key="1">
    <source>
        <dbReference type="ARBA" id="ARBA00022729"/>
    </source>
</evidence>
<evidence type="ECO:0000256" key="4">
    <source>
        <dbReference type="SAM" id="SignalP"/>
    </source>
</evidence>
<comment type="caution">
    <text evidence="6">The sequence shown here is derived from an EMBL/GenBank/DDBJ whole genome shotgun (WGS) entry which is preliminary data.</text>
</comment>
<feature type="compositionally biased region" description="Basic and acidic residues" evidence="3">
    <location>
        <begin position="18"/>
        <end position="30"/>
    </location>
</feature>
<dbReference type="PANTHER" id="PTHR46809:SF2">
    <property type="entry name" value="GH21273P"/>
    <property type="match status" value="1"/>
</dbReference>
<dbReference type="PROSITE" id="PS50919">
    <property type="entry name" value="MIR"/>
    <property type="match status" value="1"/>
</dbReference>
<evidence type="ECO:0000313" key="6">
    <source>
        <dbReference type="EMBL" id="KAA6356209.1"/>
    </source>
</evidence>
<dbReference type="SUPFAM" id="SSF82109">
    <property type="entry name" value="MIR domain"/>
    <property type="match status" value="1"/>
</dbReference>
<keyword evidence="2" id="KW-0677">Repeat</keyword>
<feature type="region of interest" description="Disordered" evidence="3">
    <location>
        <begin position="18"/>
        <end position="40"/>
    </location>
</feature>
<evidence type="ECO:0000256" key="2">
    <source>
        <dbReference type="ARBA" id="ARBA00022737"/>
    </source>
</evidence>
<gene>
    <name evidence="6" type="ORF">EZS28_048264</name>
</gene>
<feature type="signal peptide" evidence="4">
    <location>
        <begin position="1"/>
        <end position="18"/>
    </location>
</feature>